<comment type="subcellular location">
    <subcellularLocation>
        <location evidence="1">Membrane</location>
    </subcellularLocation>
</comment>
<dbReference type="PANTHER" id="PTHR14948:SF46">
    <property type="entry name" value="DISPANIN SUBFAMILY A MEMBER 2B-LIKE-RELATED"/>
    <property type="match status" value="1"/>
</dbReference>
<evidence type="ECO:0000313" key="7">
    <source>
        <dbReference type="Ensembl" id="ENSSFAP00005027259.1"/>
    </source>
</evidence>
<dbReference type="FunCoup" id="A0A672HE66">
    <property type="interactions" value="3"/>
</dbReference>
<dbReference type="PANTHER" id="PTHR14948">
    <property type="entry name" value="NG5"/>
    <property type="match status" value="1"/>
</dbReference>
<dbReference type="GO" id="GO:0016020">
    <property type="term" value="C:membrane"/>
    <property type="evidence" value="ECO:0007669"/>
    <property type="project" value="UniProtKB-SubCell"/>
</dbReference>
<keyword evidence="4 6" id="KW-1133">Transmembrane helix</keyword>
<dbReference type="AlphaFoldDB" id="A0A672HE66"/>
<dbReference type="InterPro" id="IPR007593">
    <property type="entry name" value="CD225/Dispanin_fam"/>
</dbReference>
<protein>
    <submittedName>
        <fullName evidence="7">Uncharacterized protein</fullName>
    </submittedName>
</protein>
<keyword evidence="8" id="KW-1185">Reference proteome</keyword>
<dbReference type="InterPro" id="IPR051423">
    <property type="entry name" value="CD225/Dispanin"/>
</dbReference>
<evidence type="ECO:0000256" key="6">
    <source>
        <dbReference type="SAM" id="Phobius"/>
    </source>
</evidence>
<dbReference type="Proteomes" id="UP000472267">
    <property type="component" value="Chromosome 14"/>
</dbReference>
<feature type="transmembrane region" description="Helical" evidence="6">
    <location>
        <begin position="21"/>
        <end position="40"/>
    </location>
</feature>
<reference evidence="7" key="2">
    <citation type="submission" date="2025-08" db="UniProtKB">
        <authorList>
            <consortium name="Ensembl"/>
        </authorList>
    </citation>
    <scope>IDENTIFICATION</scope>
</reference>
<evidence type="ECO:0000256" key="3">
    <source>
        <dbReference type="ARBA" id="ARBA00022692"/>
    </source>
</evidence>
<dbReference type="InParanoid" id="A0A672HE66"/>
<dbReference type="Ensembl" id="ENSSFAT00005028301.1">
    <property type="protein sequence ID" value="ENSSFAP00005027259.1"/>
    <property type="gene ID" value="ENSSFAG00005013922.1"/>
</dbReference>
<dbReference type="Pfam" id="PF04505">
    <property type="entry name" value="CD225"/>
    <property type="match status" value="1"/>
</dbReference>
<reference evidence="7" key="1">
    <citation type="submission" date="2019-06" db="EMBL/GenBank/DDBJ databases">
        <authorList>
            <consortium name="Wellcome Sanger Institute Data Sharing"/>
        </authorList>
    </citation>
    <scope>NUCLEOTIDE SEQUENCE [LARGE SCALE GENOMIC DNA]</scope>
</reference>
<reference evidence="7" key="3">
    <citation type="submission" date="2025-09" db="UniProtKB">
        <authorList>
            <consortium name="Ensembl"/>
        </authorList>
    </citation>
    <scope>IDENTIFICATION</scope>
</reference>
<accession>A0A672HE66</accession>
<evidence type="ECO:0000313" key="8">
    <source>
        <dbReference type="Proteomes" id="UP000472267"/>
    </source>
</evidence>
<sequence length="97" mass="10663">MTRDMKETGQSHDDMPTYLGWSIFTCLCCCWPLGLAALIYSNKVDTANASGDFQEAADASSTAKTLNTMGLICGIILLILIVAYRIYEFQAIYAKLP</sequence>
<evidence type="ECO:0000256" key="1">
    <source>
        <dbReference type="ARBA" id="ARBA00004370"/>
    </source>
</evidence>
<organism evidence="7 8">
    <name type="scientific">Salarias fasciatus</name>
    <name type="common">Jewelled blenny</name>
    <name type="synonym">Blennius fasciatus</name>
    <dbReference type="NCBI Taxonomy" id="181472"/>
    <lineage>
        <taxon>Eukaryota</taxon>
        <taxon>Metazoa</taxon>
        <taxon>Chordata</taxon>
        <taxon>Craniata</taxon>
        <taxon>Vertebrata</taxon>
        <taxon>Euteleostomi</taxon>
        <taxon>Actinopterygii</taxon>
        <taxon>Neopterygii</taxon>
        <taxon>Teleostei</taxon>
        <taxon>Neoteleostei</taxon>
        <taxon>Acanthomorphata</taxon>
        <taxon>Ovalentaria</taxon>
        <taxon>Blenniimorphae</taxon>
        <taxon>Blenniiformes</taxon>
        <taxon>Blennioidei</taxon>
        <taxon>Blenniidae</taxon>
        <taxon>Salariinae</taxon>
        <taxon>Salarias</taxon>
    </lineage>
</organism>
<keyword evidence="5 6" id="KW-0472">Membrane</keyword>
<evidence type="ECO:0000256" key="5">
    <source>
        <dbReference type="ARBA" id="ARBA00023136"/>
    </source>
</evidence>
<comment type="similarity">
    <text evidence="2">Belongs to the CD225/Dispanin family.</text>
</comment>
<feature type="transmembrane region" description="Helical" evidence="6">
    <location>
        <begin position="68"/>
        <end position="87"/>
    </location>
</feature>
<keyword evidence="3 6" id="KW-0812">Transmembrane</keyword>
<evidence type="ECO:0000256" key="4">
    <source>
        <dbReference type="ARBA" id="ARBA00022989"/>
    </source>
</evidence>
<name>A0A672HE66_SALFA</name>
<evidence type="ECO:0000256" key="2">
    <source>
        <dbReference type="ARBA" id="ARBA00006843"/>
    </source>
</evidence>
<proteinExistence type="inferred from homology"/>
<dbReference type="OMA" id="CKANTAN"/>